<evidence type="ECO:0000313" key="2">
    <source>
        <dbReference type="EMBL" id="HIZ71178.1"/>
    </source>
</evidence>
<dbReference type="GO" id="GO:0005829">
    <property type="term" value="C:cytosol"/>
    <property type="evidence" value="ECO:0007669"/>
    <property type="project" value="TreeGrafter"/>
</dbReference>
<reference evidence="2" key="2">
    <citation type="submission" date="2021-04" db="EMBL/GenBank/DDBJ databases">
        <authorList>
            <person name="Gilroy R."/>
        </authorList>
    </citation>
    <scope>NUCLEOTIDE SEQUENCE</scope>
    <source>
        <strain evidence="2">CHK169-4300</strain>
    </source>
</reference>
<dbReference type="InterPro" id="IPR050282">
    <property type="entry name" value="Cycloisomerase_2"/>
</dbReference>
<gene>
    <name evidence="2" type="ORF">H9808_05370</name>
</gene>
<evidence type="ECO:0000313" key="3">
    <source>
        <dbReference type="Proteomes" id="UP000824106"/>
    </source>
</evidence>
<dbReference type="FunFam" id="2.130.10.10:FF:000306">
    <property type="entry name" value="3-carboxymuconate cyclase"/>
    <property type="match status" value="1"/>
</dbReference>
<dbReference type="EMBL" id="DXAZ01000080">
    <property type="protein sequence ID" value="HIZ71178.1"/>
    <property type="molecule type" value="Genomic_DNA"/>
</dbReference>
<organism evidence="2 3">
    <name type="scientific">Candidatus Atopostipes pullistercoris</name>
    <dbReference type="NCBI Taxonomy" id="2838467"/>
    <lineage>
        <taxon>Bacteria</taxon>
        <taxon>Bacillati</taxon>
        <taxon>Bacillota</taxon>
        <taxon>Bacilli</taxon>
        <taxon>Lactobacillales</taxon>
        <taxon>Carnobacteriaceae</taxon>
        <taxon>Atopostipes</taxon>
    </lineage>
</organism>
<dbReference type="PANTHER" id="PTHR30344">
    <property type="entry name" value="6-PHOSPHOGLUCONOLACTONASE-RELATED"/>
    <property type="match status" value="1"/>
</dbReference>
<dbReference type="Pfam" id="PF10282">
    <property type="entry name" value="Lactonase"/>
    <property type="match status" value="1"/>
</dbReference>
<dbReference type="Gene3D" id="2.130.10.10">
    <property type="entry name" value="YVTN repeat-like/Quinoprotein amine dehydrogenase"/>
    <property type="match status" value="1"/>
</dbReference>
<dbReference type="GO" id="GO:0017057">
    <property type="term" value="F:6-phosphogluconolactonase activity"/>
    <property type="evidence" value="ECO:0007669"/>
    <property type="project" value="TreeGrafter"/>
</dbReference>
<dbReference type="SUPFAM" id="SSF51004">
    <property type="entry name" value="C-terminal (heme d1) domain of cytochrome cd1-nitrite reductase"/>
    <property type="match status" value="1"/>
</dbReference>
<name>A0A9D2G230_9LACT</name>
<comment type="caution">
    <text evidence="2">The sequence shown here is derived from an EMBL/GenBank/DDBJ whole genome shotgun (WGS) entry which is preliminary data.</text>
</comment>
<dbReference type="InterPro" id="IPR019405">
    <property type="entry name" value="Lactonase_7-beta_prop"/>
</dbReference>
<accession>A0A9D2G230</accession>
<sequence length="342" mass="37755">MSTQLLLGTYTRRVSEGIYSAVLNPVTNQLDEVTLLAKVGSPTYLDTNEDKSIIYSVINENDKGGIVSLVKQEDGSYERHSEVVTEGAAPCYVAYDEEREYVYTSNYHKGEIAVYKTDVEGNLELLETVAHTGSSVHENQDSPHVHYSDLSPDGNFLIVCDLGTDEVYTYEITEDEKLEEVARLKVAPGTGPRHIAFSPTLEVAYLFGELSSDVLVLDYNPMTGEFTEKQTISTIPDEHTGFNGGAAIRVSSDGKFVYGSNRGHDSIVVYKADETGKLTLVDYTATEGETPRDFNFDETEKYLIVGHQDSDNLSLFERNQEDGTLTLLQKDVAAPEVVCVAL</sequence>
<reference evidence="2" key="1">
    <citation type="journal article" date="2021" name="PeerJ">
        <title>Extensive microbial diversity within the chicken gut microbiome revealed by metagenomics and culture.</title>
        <authorList>
            <person name="Gilroy R."/>
            <person name="Ravi A."/>
            <person name="Getino M."/>
            <person name="Pursley I."/>
            <person name="Horton D.L."/>
            <person name="Alikhan N.F."/>
            <person name="Baker D."/>
            <person name="Gharbi K."/>
            <person name="Hall N."/>
            <person name="Watson M."/>
            <person name="Adriaenssens E.M."/>
            <person name="Foster-Nyarko E."/>
            <person name="Jarju S."/>
            <person name="Secka A."/>
            <person name="Antonio M."/>
            <person name="Oren A."/>
            <person name="Chaudhuri R.R."/>
            <person name="La Ragione R."/>
            <person name="Hildebrand F."/>
            <person name="Pallen M.J."/>
        </authorList>
    </citation>
    <scope>NUCLEOTIDE SEQUENCE</scope>
    <source>
        <strain evidence="2">CHK169-4300</strain>
    </source>
</reference>
<dbReference type="InterPro" id="IPR011048">
    <property type="entry name" value="Haem_d1_sf"/>
</dbReference>
<dbReference type="Proteomes" id="UP000824106">
    <property type="component" value="Unassembled WGS sequence"/>
</dbReference>
<proteinExistence type="inferred from homology"/>
<dbReference type="PANTHER" id="PTHR30344:SF1">
    <property type="entry name" value="6-PHOSPHOGLUCONOLACTONASE"/>
    <property type="match status" value="1"/>
</dbReference>
<dbReference type="AlphaFoldDB" id="A0A9D2G230"/>
<dbReference type="InterPro" id="IPR015943">
    <property type="entry name" value="WD40/YVTN_repeat-like_dom_sf"/>
</dbReference>
<evidence type="ECO:0000256" key="1">
    <source>
        <dbReference type="ARBA" id="ARBA00005564"/>
    </source>
</evidence>
<protein>
    <submittedName>
        <fullName evidence="2">Lactonase family protein</fullName>
    </submittedName>
</protein>
<comment type="similarity">
    <text evidence="1">Belongs to the cycloisomerase 2 family.</text>
</comment>